<feature type="transmembrane region" description="Helical" evidence="2">
    <location>
        <begin position="49"/>
        <end position="68"/>
    </location>
</feature>
<organism evidence="3">
    <name type="scientific">Pyramimonas obovata</name>
    <dbReference type="NCBI Taxonomy" id="1411642"/>
    <lineage>
        <taxon>Eukaryota</taxon>
        <taxon>Viridiplantae</taxon>
        <taxon>Chlorophyta</taxon>
        <taxon>Pyramimonadophyceae</taxon>
        <taxon>Pyramimonadales</taxon>
        <taxon>Pyramimonadaceae</taxon>
        <taxon>Pyramimonas</taxon>
        <taxon>Pyramimonas incertae sedis</taxon>
    </lineage>
</organism>
<gene>
    <name evidence="3" type="ORF">POBO1169_LOCUS16835</name>
</gene>
<feature type="region of interest" description="Disordered" evidence="1">
    <location>
        <begin position="361"/>
        <end position="388"/>
    </location>
</feature>
<feature type="transmembrane region" description="Helical" evidence="2">
    <location>
        <begin position="177"/>
        <end position="195"/>
    </location>
</feature>
<feature type="transmembrane region" description="Helical" evidence="2">
    <location>
        <begin position="80"/>
        <end position="101"/>
    </location>
</feature>
<keyword evidence="2" id="KW-1133">Transmembrane helix</keyword>
<feature type="transmembrane region" description="Helical" evidence="2">
    <location>
        <begin position="244"/>
        <end position="265"/>
    </location>
</feature>
<keyword evidence="2" id="KW-0812">Transmembrane</keyword>
<keyword evidence="2" id="KW-0472">Membrane</keyword>
<dbReference type="GO" id="GO:0009941">
    <property type="term" value="C:chloroplast envelope"/>
    <property type="evidence" value="ECO:0007669"/>
    <property type="project" value="TreeGrafter"/>
</dbReference>
<reference evidence="3" key="1">
    <citation type="submission" date="2021-01" db="EMBL/GenBank/DDBJ databases">
        <authorList>
            <person name="Corre E."/>
            <person name="Pelletier E."/>
            <person name="Niang G."/>
            <person name="Scheremetjew M."/>
            <person name="Finn R."/>
            <person name="Kale V."/>
            <person name="Holt S."/>
            <person name="Cochrane G."/>
            <person name="Meng A."/>
            <person name="Brown T."/>
            <person name="Cohen L."/>
        </authorList>
    </citation>
    <scope>NUCLEOTIDE SEQUENCE</scope>
    <source>
        <strain evidence="3">CCMP722</strain>
    </source>
</reference>
<dbReference type="EMBL" id="HBFA01033496">
    <property type="protein sequence ID" value="CAD8684466.1"/>
    <property type="molecule type" value="Transcribed_RNA"/>
</dbReference>
<dbReference type="InterPro" id="IPR016833">
    <property type="entry name" value="Put_Na-Bile_cotransptr"/>
</dbReference>
<accession>A0A7S0WU46</accession>
<sequence length="408" mass="44868">MVDLKEIRKKVKAKFIKHFLPIALLVAIAFALIWPWPGSKISSWKSGKFRIVQTFNVCTIFFVSGMSLKTADIYAALRAYPSLIYALVAILAITPMAGFLVMEIPFQPKEFRVGLGLFCCVPTTLTSGVTLATQAKSNAVLALMITVGSNLLGILTVPFMLGLVLDGADVTLDAPALLLKLCLTIFLPLVLGKVFRDSFEAVPKFLAANKVIMGMVNNGSLAFVVFQVASRSSKAITSVPAERIFPIIGAGILLHALYFTFNGVMTEMMQRLGFMPWKERKAVWLLTSQKTLPVSMTILTYLAEEEVGEHGLIAIPMIIGHLSQLFIDAYIANVWAEWHAKEPEDASDSLPDKGVTIHNSELFQSETCEADPAEESSEKRREESLDSRIVQPIQITRGKDGKMQILSV</sequence>
<evidence type="ECO:0000256" key="1">
    <source>
        <dbReference type="SAM" id="MobiDB-lite"/>
    </source>
</evidence>
<name>A0A7S0WU46_9CHLO</name>
<dbReference type="Pfam" id="PF13593">
    <property type="entry name" value="SBF_like"/>
    <property type="match status" value="1"/>
</dbReference>
<dbReference type="InterPro" id="IPR038770">
    <property type="entry name" value="Na+/solute_symporter_sf"/>
</dbReference>
<dbReference type="PANTHER" id="PTHR18640:SF10">
    <property type="entry name" value="SODIUM_METABOLITE COTRANSPORTER BASS4, CHLOROPLASTIC-RELATED"/>
    <property type="match status" value="1"/>
</dbReference>
<feature type="transmembrane region" description="Helical" evidence="2">
    <location>
        <begin position="139"/>
        <end position="165"/>
    </location>
</feature>
<protein>
    <submittedName>
        <fullName evidence="3">Uncharacterized protein</fullName>
    </submittedName>
</protein>
<evidence type="ECO:0000256" key="2">
    <source>
        <dbReference type="SAM" id="Phobius"/>
    </source>
</evidence>
<feature type="transmembrane region" description="Helical" evidence="2">
    <location>
        <begin position="20"/>
        <end position="37"/>
    </location>
</feature>
<dbReference type="AlphaFoldDB" id="A0A7S0WU46"/>
<dbReference type="Gene3D" id="1.20.1530.20">
    <property type="match status" value="1"/>
</dbReference>
<evidence type="ECO:0000313" key="3">
    <source>
        <dbReference type="EMBL" id="CAD8684466.1"/>
    </source>
</evidence>
<feature type="compositionally biased region" description="Basic and acidic residues" evidence="1">
    <location>
        <begin position="376"/>
        <end position="386"/>
    </location>
</feature>
<feature type="transmembrane region" description="Helical" evidence="2">
    <location>
        <begin position="113"/>
        <end position="132"/>
    </location>
</feature>
<dbReference type="PANTHER" id="PTHR18640">
    <property type="entry name" value="SOLUTE CARRIER FAMILY 10 MEMBER 7"/>
    <property type="match status" value="1"/>
</dbReference>
<proteinExistence type="predicted"/>
<feature type="transmembrane region" description="Helical" evidence="2">
    <location>
        <begin position="207"/>
        <end position="229"/>
    </location>
</feature>